<evidence type="ECO:0000313" key="9">
    <source>
        <dbReference type="Proteomes" id="UP000825002"/>
    </source>
</evidence>
<dbReference type="InterPro" id="IPR003020">
    <property type="entry name" value="HCO3_transpt_euk"/>
</dbReference>
<dbReference type="PANTHER" id="PTHR11453:SF127">
    <property type="entry name" value="SOLUTE CARRIER FAMILY 4 MEMBER 11"/>
    <property type="match status" value="1"/>
</dbReference>
<feature type="region of interest" description="Disordered" evidence="5">
    <location>
        <begin position="1"/>
        <end position="72"/>
    </location>
</feature>
<evidence type="ECO:0000256" key="2">
    <source>
        <dbReference type="ARBA" id="ARBA00022692"/>
    </source>
</evidence>
<evidence type="ECO:0000256" key="4">
    <source>
        <dbReference type="ARBA" id="ARBA00023136"/>
    </source>
</evidence>
<proteinExistence type="predicted"/>
<evidence type="ECO:0000256" key="6">
    <source>
        <dbReference type="SAM" id="Phobius"/>
    </source>
</evidence>
<dbReference type="PRINTS" id="PR01231">
    <property type="entry name" value="HCO3TRNSPORT"/>
</dbReference>
<dbReference type="EMBL" id="JAIFTH010000587">
    <property type="protein sequence ID" value="KAG9509235.1"/>
    <property type="molecule type" value="Genomic_DNA"/>
</dbReference>
<evidence type="ECO:0000256" key="3">
    <source>
        <dbReference type="ARBA" id="ARBA00022989"/>
    </source>
</evidence>
<protein>
    <submittedName>
        <fullName evidence="8">Sodium bicarbonate transporter-like protein 11</fullName>
    </submittedName>
</protein>
<feature type="transmembrane region" description="Helical" evidence="6">
    <location>
        <begin position="664"/>
        <end position="686"/>
    </location>
</feature>
<evidence type="ECO:0000256" key="5">
    <source>
        <dbReference type="SAM" id="MobiDB-lite"/>
    </source>
</evidence>
<feature type="domain" description="Bicarbonate transporter-like transmembrane" evidence="7">
    <location>
        <begin position="312"/>
        <end position="765"/>
    </location>
</feature>
<feature type="compositionally biased region" description="Low complexity" evidence="5">
    <location>
        <begin position="22"/>
        <end position="32"/>
    </location>
</feature>
<name>A0ABQ7S7M7_9ACAR</name>
<accession>A0ABQ7S7M7</accession>
<comment type="subcellular location">
    <subcellularLocation>
        <location evidence="1">Membrane</location>
        <topology evidence="1">Multi-pass membrane protein</topology>
    </subcellularLocation>
</comment>
<dbReference type="Gene3D" id="1.10.287.570">
    <property type="entry name" value="Helical hairpin bin"/>
    <property type="match status" value="1"/>
</dbReference>
<feature type="transmembrane region" description="Helical" evidence="6">
    <location>
        <begin position="281"/>
        <end position="301"/>
    </location>
</feature>
<keyword evidence="2 6" id="KW-0812">Transmembrane</keyword>
<feature type="transmembrane region" description="Helical" evidence="6">
    <location>
        <begin position="453"/>
        <end position="470"/>
    </location>
</feature>
<feature type="transmembrane region" description="Helical" evidence="6">
    <location>
        <begin position="532"/>
        <end position="552"/>
    </location>
</feature>
<evidence type="ECO:0000259" key="7">
    <source>
        <dbReference type="Pfam" id="PF00955"/>
    </source>
</evidence>
<feature type="transmembrane region" description="Helical" evidence="6">
    <location>
        <begin position="706"/>
        <end position="725"/>
    </location>
</feature>
<dbReference type="Proteomes" id="UP000825002">
    <property type="component" value="Unassembled WGS sequence"/>
</dbReference>
<reference evidence="8 9" key="1">
    <citation type="submission" date="2020-10" db="EMBL/GenBank/DDBJ databases">
        <authorList>
            <person name="Klimov P.B."/>
            <person name="Dyachkov S.M."/>
            <person name="Chetverikov P.E."/>
        </authorList>
    </citation>
    <scope>NUCLEOTIDE SEQUENCE [LARGE SCALE GENOMIC DNA]</scope>
    <source>
        <strain evidence="8">BMOC 18-1129-001#AD2665</strain>
        <tissue evidence="8">Entire mites</tissue>
    </source>
</reference>
<keyword evidence="4 6" id="KW-0472">Membrane</keyword>
<feature type="compositionally biased region" description="Polar residues" evidence="5">
    <location>
        <begin position="49"/>
        <end position="63"/>
    </location>
</feature>
<keyword evidence="3 6" id="KW-1133">Transmembrane helix</keyword>
<feature type="transmembrane region" description="Helical" evidence="6">
    <location>
        <begin position="572"/>
        <end position="592"/>
    </location>
</feature>
<keyword evidence="9" id="KW-1185">Reference proteome</keyword>
<sequence>SHQSSNKMAHELASGAGGGNSGQNSSQNTASTGTNNAKSTPMHGHLQRRTFNVDTPSSGQVSDTPGGDNRPMALSMEYTRNIIDGANNYLKEHPVKDDATAASPPCYRYDQHLVNVDNTVVPIGQTAKTITGDNKKMRASMDSQSTALDMTFSSPEITPTKGQCNLVSDLAGQFPRCGLRNNSNTSNHNYDNNNSNINNDNCNSPNNLGARSIKSMPVEKFHDQQGSFQSNYYGDGNKGFRLGKNITMCNGLYDDFTRRLSYYWSDYADGIRGPKTMQKTLATIMFLYFGCLLPIIAFSVLNSTNTDSHLGVIYTMCTDYGYSFPAMYAAVGLWNGIFLAIYAVFDVSKLMKYCTRSTEEIFALFIAIAFAVDAGRDVIESFNKYYYSNACTNATRLVFNASQDTISNLAALRAPGIGLTGPFMMQIGPITTRPQSDNELVAIESVCRRETSVLFVLLMFGTLWLASTLYNFNRTPYLQASKRELLADYALPAAVIIMSFVGSYVFEEIYVDHFKVSDNLSFERSHIEDLPLSGLFVSMGLGFTLSLLFFMDQNISAAMVHSPAHNLTKGCAYHYDLLVVAILNAFLTSFGLPMMHGVLPHSPLHARNLADIEERIENGHRTEVITNVRETRVTGIVSHILIGLSVFLVPYPIVYIPTPVLDGLFLYMAVTSLGGIQMFERILLLFMEQSAYPPNHYIRRCPQRKIHEFTLVQVFQLGIMCFFGFSPSNTIEMFFPVIILLLLPFRAKAVPYFIQSNYLEALDGKQH</sequence>
<evidence type="ECO:0000256" key="1">
    <source>
        <dbReference type="ARBA" id="ARBA00004141"/>
    </source>
</evidence>
<evidence type="ECO:0000313" key="8">
    <source>
        <dbReference type="EMBL" id="KAG9509235.1"/>
    </source>
</evidence>
<feature type="transmembrane region" description="Helical" evidence="6">
    <location>
        <begin position="321"/>
        <end position="345"/>
    </location>
</feature>
<organism evidence="8 9">
    <name type="scientific">Fragariocoptes setiger</name>
    <dbReference type="NCBI Taxonomy" id="1670756"/>
    <lineage>
        <taxon>Eukaryota</taxon>
        <taxon>Metazoa</taxon>
        <taxon>Ecdysozoa</taxon>
        <taxon>Arthropoda</taxon>
        <taxon>Chelicerata</taxon>
        <taxon>Arachnida</taxon>
        <taxon>Acari</taxon>
        <taxon>Acariformes</taxon>
        <taxon>Trombidiformes</taxon>
        <taxon>Prostigmata</taxon>
        <taxon>Eupodina</taxon>
        <taxon>Eriophyoidea</taxon>
        <taxon>Phytoptidae</taxon>
        <taxon>Fragariocoptes</taxon>
    </lineage>
</organism>
<dbReference type="PANTHER" id="PTHR11453">
    <property type="entry name" value="ANION EXCHANGE PROTEIN"/>
    <property type="match status" value="1"/>
</dbReference>
<feature type="transmembrane region" description="Helical" evidence="6">
    <location>
        <begin position="490"/>
        <end position="511"/>
    </location>
</feature>
<gene>
    <name evidence="8" type="primary">SLC4A11</name>
    <name evidence="8" type="ORF">GZH46_02255</name>
</gene>
<comment type="caution">
    <text evidence="8">The sequence shown here is derived from an EMBL/GenBank/DDBJ whole genome shotgun (WGS) entry which is preliminary data.</text>
</comment>
<dbReference type="Pfam" id="PF00955">
    <property type="entry name" value="HCO3_cotransp"/>
    <property type="match status" value="1"/>
</dbReference>
<dbReference type="InterPro" id="IPR011531">
    <property type="entry name" value="HCO3_transpt-like_TM_dom"/>
</dbReference>
<feature type="transmembrane region" description="Helical" evidence="6">
    <location>
        <begin position="636"/>
        <end position="658"/>
    </location>
</feature>
<feature type="non-terminal residue" evidence="8">
    <location>
        <position position="1"/>
    </location>
</feature>
<feature type="transmembrane region" description="Helical" evidence="6">
    <location>
        <begin position="731"/>
        <end position="747"/>
    </location>
</feature>
<feature type="region of interest" description="Disordered" evidence="5">
    <location>
        <begin position="183"/>
        <end position="206"/>
    </location>
</feature>